<feature type="non-terminal residue" evidence="1">
    <location>
        <position position="54"/>
    </location>
</feature>
<evidence type="ECO:0008006" key="3">
    <source>
        <dbReference type="Google" id="ProtNLM"/>
    </source>
</evidence>
<accession>A0A2N8K8E4</accession>
<dbReference type="Proteomes" id="UP000235994">
    <property type="component" value="Unassembled WGS sequence"/>
</dbReference>
<dbReference type="InterPro" id="IPR024400">
    <property type="entry name" value="DUF2635"/>
</dbReference>
<reference evidence="1 2" key="1">
    <citation type="submission" date="2018-01" db="EMBL/GenBank/DDBJ databases">
        <title>The draft genome of an aniline degradation strain ANB-1.</title>
        <authorList>
            <person name="Zhang L."/>
            <person name="Jiang J."/>
        </authorList>
    </citation>
    <scope>NUCLEOTIDE SEQUENCE [LARGE SCALE GENOMIC DNA]</scope>
    <source>
        <strain evidence="1 2">ANB-1</strain>
    </source>
</reference>
<dbReference type="Pfam" id="PF10948">
    <property type="entry name" value="DUF2635"/>
    <property type="match status" value="1"/>
</dbReference>
<dbReference type="AlphaFoldDB" id="A0A2N8K8E4"/>
<proteinExistence type="predicted"/>
<gene>
    <name evidence="1" type="ORF">C1I89_33240</name>
</gene>
<evidence type="ECO:0000313" key="2">
    <source>
        <dbReference type="Proteomes" id="UP000235994"/>
    </source>
</evidence>
<dbReference type="EMBL" id="POQS01000023">
    <property type="protein sequence ID" value="PND29715.1"/>
    <property type="molecule type" value="Genomic_DNA"/>
</dbReference>
<keyword evidence="2" id="KW-1185">Reference proteome</keyword>
<sequence>MTVTKKYVKPAQDGLVVRRPLDGQPLPAEGAWVDWSGYWARRKADGSIVEIEPP</sequence>
<name>A0A2N8K8E4_9BURK</name>
<comment type="caution">
    <text evidence="1">The sequence shown here is derived from an EMBL/GenBank/DDBJ whole genome shotgun (WGS) entry which is preliminary data.</text>
</comment>
<organism evidence="1 2">
    <name type="scientific">Achromobacter pulmonis</name>
    <dbReference type="NCBI Taxonomy" id="1389932"/>
    <lineage>
        <taxon>Bacteria</taxon>
        <taxon>Pseudomonadati</taxon>
        <taxon>Pseudomonadota</taxon>
        <taxon>Betaproteobacteria</taxon>
        <taxon>Burkholderiales</taxon>
        <taxon>Alcaligenaceae</taxon>
        <taxon>Achromobacter</taxon>
    </lineage>
</organism>
<protein>
    <recommendedName>
        <fullName evidence="3">DUF2635 domain-containing protein</fullName>
    </recommendedName>
</protein>
<evidence type="ECO:0000313" key="1">
    <source>
        <dbReference type="EMBL" id="PND29715.1"/>
    </source>
</evidence>